<feature type="domain" description="Peptidase C14 caspase" evidence="3">
    <location>
        <begin position="12"/>
        <end position="294"/>
    </location>
</feature>
<protein>
    <submittedName>
        <fullName evidence="4">Caspase domain-containing protein</fullName>
    </submittedName>
</protein>
<dbReference type="GO" id="GO:0006508">
    <property type="term" value="P:proteolysis"/>
    <property type="evidence" value="ECO:0007669"/>
    <property type="project" value="InterPro"/>
</dbReference>
<reference evidence="4" key="1">
    <citation type="journal article" date="2023" name="Mol. Phylogenet. Evol.">
        <title>Genome-scale phylogeny and comparative genomics of the fungal order Sordariales.</title>
        <authorList>
            <person name="Hensen N."/>
            <person name="Bonometti L."/>
            <person name="Westerberg I."/>
            <person name="Brannstrom I.O."/>
            <person name="Guillou S."/>
            <person name="Cros-Aarteil S."/>
            <person name="Calhoun S."/>
            <person name="Haridas S."/>
            <person name="Kuo A."/>
            <person name="Mondo S."/>
            <person name="Pangilinan J."/>
            <person name="Riley R."/>
            <person name="LaButti K."/>
            <person name="Andreopoulos B."/>
            <person name="Lipzen A."/>
            <person name="Chen C."/>
            <person name="Yan M."/>
            <person name="Daum C."/>
            <person name="Ng V."/>
            <person name="Clum A."/>
            <person name="Steindorff A."/>
            <person name="Ohm R.A."/>
            <person name="Martin F."/>
            <person name="Silar P."/>
            <person name="Natvig D.O."/>
            <person name="Lalanne C."/>
            <person name="Gautier V."/>
            <person name="Ament-Velasquez S.L."/>
            <person name="Kruys A."/>
            <person name="Hutchinson M.I."/>
            <person name="Powell A.J."/>
            <person name="Barry K."/>
            <person name="Miller A.N."/>
            <person name="Grigoriev I.V."/>
            <person name="Debuchy R."/>
            <person name="Gladieux P."/>
            <person name="Hiltunen Thoren M."/>
            <person name="Johannesson H."/>
        </authorList>
    </citation>
    <scope>NUCLEOTIDE SEQUENCE</scope>
    <source>
        <strain evidence="4">CBS 232.78</strain>
    </source>
</reference>
<keyword evidence="5" id="KW-1185">Reference proteome</keyword>
<dbReference type="PANTHER" id="PTHR48104">
    <property type="entry name" value="METACASPASE-4"/>
    <property type="match status" value="1"/>
</dbReference>
<dbReference type="PANTHER" id="PTHR48104:SF30">
    <property type="entry name" value="METACASPASE-1"/>
    <property type="match status" value="1"/>
</dbReference>
<evidence type="ECO:0000259" key="3">
    <source>
        <dbReference type="Pfam" id="PF00656"/>
    </source>
</evidence>
<gene>
    <name evidence="4" type="ORF">B0H63DRAFT_223196</name>
</gene>
<proteinExistence type="inferred from homology"/>
<organism evidence="4 5">
    <name type="scientific">Podospora didyma</name>
    <dbReference type="NCBI Taxonomy" id="330526"/>
    <lineage>
        <taxon>Eukaryota</taxon>
        <taxon>Fungi</taxon>
        <taxon>Dikarya</taxon>
        <taxon>Ascomycota</taxon>
        <taxon>Pezizomycotina</taxon>
        <taxon>Sordariomycetes</taxon>
        <taxon>Sordariomycetidae</taxon>
        <taxon>Sordariales</taxon>
        <taxon>Podosporaceae</taxon>
        <taxon>Podospora</taxon>
    </lineage>
</organism>
<dbReference type="EMBL" id="JAULSW010000006">
    <property type="protein sequence ID" value="KAK3377720.1"/>
    <property type="molecule type" value="Genomic_DNA"/>
</dbReference>
<evidence type="ECO:0000313" key="4">
    <source>
        <dbReference type="EMBL" id="KAK3377720.1"/>
    </source>
</evidence>
<comment type="caution">
    <text evidence="4">The sequence shown here is derived from an EMBL/GenBank/DDBJ whole genome shotgun (WGS) entry which is preliminary data.</text>
</comment>
<dbReference type="GO" id="GO:0005737">
    <property type="term" value="C:cytoplasm"/>
    <property type="evidence" value="ECO:0007669"/>
    <property type="project" value="TreeGrafter"/>
</dbReference>
<evidence type="ECO:0000313" key="5">
    <source>
        <dbReference type="Proteomes" id="UP001285441"/>
    </source>
</evidence>
<reference evidence="4" key="2">
    <citation type="submission" date="2023-06" db="EMBL/GenBank/DDBJ databases">
        <authorList>
            <consortium name="Lawrence Berkeley National Laboratory"/>
            <person name="Haridas S."/>
            <person name="Hensen N."/>
            <person name="Bonometti L."/>
            <person name="Westerberg I."/>
            <person name="Brannstrom I.O."/>
            <person name="Guillou S."/>
            <person name="Cros-Aarteil S."/>
            <person name="Calhoun S."/>
            <person name="Kuo A."/>
            <person name="Mondo S."/>
            <person name="Pangilinan J."/>
            <person name="Riley R."/>
            <person name="LaButti K."/>
            <person name="Andreopoulos B."/>
            <person name="Lipzen A."/>
            <person name="Chen C."/>
            <person name="Yanf M."/>
            <person name="Daum C."/>
            <person name="Ng V."/>
            <person name="Clum A."/>
            <person name="Steindorff A."/>
            <person name="Ohm R."/>
            <person name="Martin F."/>
            <person name="Silar P."/>
            <person name="Natvig D."/>
            <person name="Lalanne C."/>
            <person name="Gautier V."/>
            <person name="Ament-velasquez S.L."/>
            <person name="Kruys A."/>
            <person name="Hutchinson M.I."/>
            <person name="Powell A.J."/>
            <person name="Barry K."/>
            <person name="Miller A.N."/>
            <person name="Grigoriev I.V."/>
            <person name="Debuchy R."/>
            <person name="Gladieux P."/>
            <person name="Thoren M.H."/>
            <person name="Johannesson H."/>
        </authorList>
    </citation>
    <scope>NUCLEOTIDE SEQUENCE</scope>
    <source>
        <strain evidence="4">CBS 232.78</strain>
    </source>
</reference>
<accession>A0AAE0KKS5</accession>
<dbReference type="Proteomes" id="UP001285441">
    <property type="component" value="Unassembled WGS sequence"/>
</dbReference>
<dbReference type="Gene3D" id="3.40.50.1460">
    <property type="match status" value="1"/>
</dbReference>
<dbReference type="InterPro" id="IPR011600">
    <property type="entry name" value="Pept_C14_caspase"/>
</dbReference>
<evidence type="ECO:0000256" key="1">
    <source>
        <dbReference type="ARBA" id="ARBA00009005"/>
    </source>
</evidence>
<feature type="region of interest" description="Disordered" evidence="2">
    <location>
        <begin position="668"/>
        <end position="688"/>
    </location>
</feature>
<dbReference type="GO" id="GO:0004197">
    <property type="term" value="F:cysteine-type endopeptidase activity"/>
    <property type="evidence" value="ECO:0007669"/>
    <property type="project" value="InterPro"/>
</dbReference>
<sequence>MEADAMPRTIGRRSAVLIGIDRYNSLFVEDLLGCSEDVRLVEDYLITLANISNITKLTAPAAPGPHGSSEDPPPTLKNVVSVLEKLAMDAQENDFIYIHYSGHGARLPTLFPSLKNGNLEDEVLVLVHESGQKVDSLRDVELAFLLNSITEKGAIVTIVLDCCHSAGAIRAGARSRGLNQIPPDALVARDPLHPESALQRSWKMQRRGSLRAASVMNHWMTASMGVEFLAACLSNQTAQEIQPENKTPRGLLTECLLDVLGGTSQHLDRGLTCEMVYNLVSRKVTAHKDSKRKQDVVFGGQRSRAFFGVGRISQAAVTITNITPQSNGEVYVELSAGYAHAVEKGDEFAFYPQDQTFTDITDYHSQLDVCKVTSVGDFVSQALVDVHGAADDTQGGSSLRFQVGCKAVQLQDILRRHVLSPRTVRVVVNDEGISSEEIQSIKNRIRTEGKAVELSDSSLPSSFFEVRVKRDNDFEISFIHNAETGIKETTRARSVDNLLLRLAHLAIYYNILSLPGSATARGLLVEKTGVLPAHFAPPPPQRCILDGSSPPPAVFGIEEIIPSEPQDITDGAALRVRVRNICYKPMNIEILDLEPSWKVSRIYPGDDQMPIVVHPNEAVDFFITMGIPAAVPDSVQSETFDSIIVLATTNEKTNFPIDILPHIHEISEGGSSPLDDNNSERPAKGVSSAQWYAERLNVRAVPRHSV</sequence>
<dbReference type="InterPro" id="IPR050452">
    <property type="entry name" value="Metacaspase"/>
</dbReference>
<evidence type="ECO:0000256" key="2">
    <source>
        <dbReference type="SAM" id="MobiDB-lite"/>
    </source>
</evidence>
<name>A0AAE0KKS5_9PEZI</name>
<dbReference type="Pfam" id="PF00656">
    <property type="entry name" value="Peptidase_C14"/>
    <property type="match status" value="1"/>
</dbReference>
<comment type="similarity">
    <text evidence="1">Belongs to the peptidase C14B family.</text>
</comment>
<dbReference type="AlphaFoldDB" id="A0AAE0KKS5"/>